<name>A0A6H5HLH2_9HEMI</name>
<dbReference type="Proteomes" id="UP000479000">
    <property type="component" value="Unassembled WGS sequence"/>
</dbReference>
<dbReference type="AlphaFoldDB" id="A0A6H5HLH2"/>
<keyword evidence="2" id="KW-1185">Reference proteome</keyword>
<proteinExistence type="predicted"/>
<gene>
    <name evidence="1" type="ORF">NTEN_LOCUS22681</name>
</gene>
<protein>
    <submittedName>
        <fullName evidence="1">Uncharacterized protein</fullName>
    </submittedName>
</protein>
<accession>A0A6H5HLH2</accession>
<feature type="non-terminal residue" evidence="1">
    <location>
        <position position="118"/>
    </location>
</feature>
<reference evidence="1 2" key="1">
    <citation type="submission" date="2020-02" db="EMBL/GenBank/DDBJ databases">
        <authorList>
            <person name="Ferguson B K."/>
        </authorList>
    </citation>
    <scope>NUCLEOTIDE SEQUENCE [LARGE SCALE GENOMIC DNA]</scope>
</reference>
<dbReference type="EMBL" id="CADCXU010033611">
    <property type="protein sequence ID" value="CAB0018969.1"/>
    <property type="molecule type" value="Genomic_DNA"/>
</dbReference>
<evidence type="ECO:0000313" key="2">
    <source>
        <dbReference type="Proteomes" id="UP000479000"/>
    </source>
</evidence>
<organism evidence="1 2">
    <name type="scientific">Nesidiocoris tenuis</name>
    <dbReference type="NCBI Taxonomy" id="355587"/>
    <lineage>
        <taxon>Eukaryota</taxon>
        <taxon>Metazoa</taxon>
        <taxon>Ecdysozoa</taxon>
        <taxon>Arthropoda</taxon>
        <taxon>Hexapoda</taxon>
        <taxon>Insecta</taxon>
        <taxon>Pterygota</taxon>
        <taxon>Neoptera</taxon>
        <taxon>Paraneoptera</taxon>
        <taxon>Hemiptera</taxon>
        <taxon>Heteroptera</taxon>
        <taxon>Panheteroptera</taxon>
        <taxon>Cimicomorpha</taxon>
        <taxon>Miridae</taxon>
        <taxon>Dicyphina</taxon>
        <taxon>Nesidiocoris</taxon>
    </lineage>
</organism>
<evidence type="ECO:0000313" key="1">
    <source>
        <dbReference type="EMBL" id="CAB0018969.1"/>
    </source>
</evidence>
<sequence length="118" mass="13618">MKRWTRRVFHGAPNQRAKCGSALTIQRTFHRPAGTEVDESALINFIRIPDISQKHRWKTANKTSVSTSEHRDSSRNCNVAMMKLLTGLRFTIIYPSTGSRPVSVYIRIRDASYHRDMK</sequence>